<dbReference type="KEGG" id="apes:FOC84_06120"/>
<proteinExistence type="predicted"/>
<gene>
    <name evidence="1" type="ORF">FOC84_06120</name>
</gene>
<dbReference type="Proteomes" id="UP000500970">
    <property type="component" value="Chromosome"/>
</dbReference>
<dbReference type="EMBL" id="CP053985">
    <property type="protein sequence ID" value="QKH34551.1"/>
    <property type="molecule type" value="Genomic_DNA"/>
</dbReference>
<name>A0A7D4E2I0_9BURK</name>
<accession>A0A7D4E2I0</accession>
<protein>
    <submittedName>
        <fullName evidence="1">Uncharacterized protein</fullName>
    </submittedName>
</protein>
<sequence>MRSLTFILLTYKNSVAVNYPLFYKYIYKDSKNTLQGKNMTVPDLAKGSPPGNSGAASLAQGLRELLALQGMEASEAQARGVAKTLMRLAPPARPQEPLR</sequence>
<dbReference type="AlphaFoldDB" id="A0A7D4E2I0"/>
<evidence type="ECO:0000313" key="1">
    <source>
        <dbReference type="EMBL" id="QKH34551.1"/>
    </source>
</evidence>
<reference evidence="1 2" key="1">
    <citation type="submission" date="2020-05" db="EMBL/GenBank/DDBJ databases">
        <title>FDA dAtabase for Regulatory Grade micrObial Sequences (FDA-ARGOS): Supporting development and validation of Infectious Disease Dx tests.</title>
        <authorList>
            <person name="Sproer C."/>
            <person name="Gronow S."/>
            <person name="Severitt S."/>
            <person name="Schroder I."/>
            <person name="Tallon L."/>
            <person name="Sadzewicz L."/>
            <person name="Zhao X."/>
            <person name="Vavikolanu K."/>
            <person name="Mehta A."/>
            <person name="Aluvathingal J."/>
            <person name="Nadendla S."/>
            <person name="Myers T."/>
            <person name="Yan Y."/>
            <person name="Sichtig H."/>
        </authorList>
    </citation>
    <scope>NUCLEOTIDE SEQUENCE [LARGE SCALE GENOMIC DNA]</scope>
    <source>
        <strain evidence="1 2">FDAARGOS_790</strain>
    </source>
</reference>
<organism evidence="1 2">
    <name type="scientific">Achromobacter pestifer</name>
    <dbReference type="NCBI Taxonomy" id="1353889"/>
    <lineage>
        <taxon>Bacteria</taxon>
        <taxon>Pseudomonadati</taxon>
        <taxon>Pseudomonadota</taxon>
        <taxon>Betaproteobacteria</taxon>
        <taxon>Burkholderiales</taxon>
        <taxon>Alcaligenaceae</taxon>
        <taxon>Achromobacter</taxon>
    </lineage>
</organism>
<evidence type="ECO:0000313" key="2">
    <source>
        <dbReference type="Proteomes" id="UP000500970"/>
    </source>
</evidence>
<keyword evidence="2" id="KW-1185">Reference proteome</keyword>
<dbReference type="RefSeq" id="WP_173143643.1">
    <property type="nucleotide sequence ID" value="NZ_CP053985.1"/>
</dbReference>